<dbReference type="AlphaFoldDB" id="A0A8T0FAJ1"/>
<protein>
    <submittedName>
        <fullName evidence="2">Uncharacterized protein</fullName>
    </submittedName>
</protein>
<dbReference type="EMBL" id="JABXBU010000015">
    <property type="protein sequence ID" value="KAF8788277.1"/>
    <property type="molecule type" value="Genomic_DNA"/>
</dbReference>
<feature type="region of interest" description="Disordered" evidence="1">
    <location>
        <begin position="614"/>
        <end position="633"/>
    </location>
</feature>
<feature type="region of interest" description="Disordered" evidence="1">
    <location>
        <begin position="133"/>
        <end position="156"/>
    </location>
</feature>
<dbReference type="Proteomes" id="UP000807504">
    <property type="component" value="Unassembled WGS sequence"/>
</dbReference>
<reference evidence="2" key="2">
    <citation type="submission" date="2020-06" db="EMBL/GenBank/DDBJ databases">
        <authorList>
            <person name="Sheffer M."/>
        </authorList>
    </citation>
    <scope>NUCLEOTIDE SEQUENCE</scope>
</reference>
<feature type="region of interest" description="Disordered" evidence="1">
    <location>
        <begin position="549"/>
        <end position="569"/>
    </location>
</feature>
<name>A0A8T0FAJ1_ARGBR</name>
<organism evidence="2 3">
    <name type="scientific">Argiope bruennichi</name>
    <name type="common">Wasp spider</name>
    <name type="synonym">Aranea bruennichi</name>
    <dbReference type="NCBI Taxonomy" id="94029"/>
    <lineage>
        <taxon>Eukaryota</taxon>
        <taxon>Metazoa</taxon>
        <taxon>Ecdysozoa</taxon>
        <taxon>Arthropoda</taxon>
        <taxon>Chelicerata</taxon>
        <taxon>Arachnida</taxon>
        <taxon>Araneae</taxon>
        <taxon>Araneomorphae</taxon>
        <taxon>Entelegynae</taxon>
        <taxon>Araneoidea</taxon>
        <taxon>Araneidae</taxon>
        <taxon>Argiope</taxon>
    </lineage>
</organism>
<comment type="caution">
    <text evidence="2">The sequence shown here is derived from an EMBL/GenBank/DDBJ whole genome shotgun (WGS) entry which is preliminary data.</text>
</comment>
<feature type="region of interest" description="Disordered" evidence="1">
    <location>
        <begin position="439"/>
        <end position="459"/>
    </location>
</feature>
<evidence type="ECO:0000313" key="2">
    <source>
        <dbReference type="EMBL" id="KAF8788277.1"/>
    </source>
</evidence>
<keyword evidence="3" id="KW-1185">Reference proteome</keyword>
<feature type="compositionally biased region" description="Basic residues" evidence="1">
    <location>
        <begin position="697"/>
        <end position="715"/>
    </location>
</feature>
<feature type="region of interest" description="Disordered" evidence="1">
    <location>
        <begin position="739"/>
        <end position="791"/>
    </location>
</feature>
<proteinExistence type="predicted"/>
<feature type="compositionally biased region" description="Polar residues" evidence="1">
    <location>
        <begin position="135"/>
        <end position="148"/>
    </location>
</feature>
<gene>
    <name evidence="2" type="ORF">HNY73_009800</name>
</gene>
<evidence type="ECO:0000256" key="1">
    <source>
        <dbReference type="SAM" id="MobiDB-lite"/>
    </source>
</evidence>
<evidence type="ECO:0000313" key="3">
    <source>
        <dbReference type="Proteomes" id="UP000807504"/>
    </source>
</evidence>
<feature type="compositionally biased region" description="Polar residues" evidence="1">
    <location>
        <begin position="685"/>
        <end position="696"/>
    </location>
</feature>
<reference evidence="2" key="1">
    <citation type="journal article" date="2020" name="bioRxiv">
        <title>Chromosome-level reference genome of the European wasp spider Argiope bruennichi: a resource for studies on range expansion and evolutionary adaptation.</title>
        <authorList>
            <person name="Sheffer M.M."/>
            <person name="Hoppe A."/>
            <person name="Krehenwinkel H."/>
            <person name="Uhl G."/>
            <person name="Kuss A.W."/>
            <person name="Jensen L."/>
            <person name="Jensen C."/>
            <person name="Gillespie R.G."/>
            <person name="Hoff K.J."/>
            <person name="Prost S."/>
        </authorList>
    </citation>
    <scope>NUCLEOTIDE SEQUENCE</scope>
</reference>
<feature type="compositionally biased region" description="Basic residues" evidence="1">
    <location>
        <begin position="674"/>
        <end position="683"/>
    </location>
</feature>
<feature type="compositionally biased region" description="Basic and acidic residues" evidence="1">
    <location>
        <begin position="445"/>
        <end position="459"/>
    </location>
</feature>
<feature type="region of interest" description="Disordered" evidence="1">
    <location>
        <begin position="668"/>
        <end position="721"/>
    </location>
</feature>
<accession>A0A8T0FAJ1</accession>
<sequence length="1023" mass="114725">MDEDEDIQFIGVVTSSVSVHKAVKIKTEPGTEASAFLVDSSCDSGLFLNNEPGTKAGVSSVDSSCDSGLSLDNTCSIIFANVVIKEEKREDQEAISSNFTGEVPGSSFTSPSDNHSLLCHQSDVPTLHMEENRTTFDNTGPPYTSKNIDSNEKESNQEEIVISTDHTKPTEEQFQNGSKELISVPIDESEISNFEISSESENYLFNETLTTNDLPIFPTEDAYNFDFQDFENIMDSDSSGLDHEVQSSKNALEANDSQEMSPLEFSEPVLACTRKDPAEKIENLSANVFRNSDISNDTVDLAASPASNEADKANELNLYLESANTEITEDASATGFSVSSLDKARMEPNSCLANEIRHLGFLEIPTTVNASPVASAPRPTPTLDVYPLEPLRNEVSSLEPHSNGQRRLYIVPVVPPLHEIVSMSCVRFSSSCNDDMNRNAPTDIEASKESSNDNDNDRKCVPKYRKAIAVHEKNKMLERNREASAEKKISTTPDISEEILKDNRDLPTWNTSQNEQKNSSKYIATNNYREYPQMNSQQQLNQVKLYSKDTERKQRAPKKSSFAQDTRSVNAGDQTFQEVSNLYTGGSVIAEASSMQLHSKGPERKRIIKKRKKISFSEQDTRSAHASDQTFQESSNYYSGGSIIAEPSTMGKETDIFINFNMLNSIREPEENSRKKKPRKISKKTCNLNLPVISSNKRGRERKPQQHRSRKRLKKISNEPSDIIFRANHDEAISQLKSVIRRRKENSDMDTKNPKKQKTKSTSTTLRRKNNLGVAEKSLKRKNHTAQSPVTTTTVTQDLDLNFPSFEGRLINWNNKGVYFFINNANVYFKFDICQGYHLNGLHNTSASISSSTTQNYFDCVSHQAENERLPTVTDLDPQSESSYKLFLLEIEKVTSLGKSVERMLASHYFIKLENLETFKTLVEKMEKQLALIMERKDSNLKLIGMKTISTFRATLCSDSPSMFHNASYSDLTLNPDTAANATGQVKSLCSKEKSIQVVYSNLPKSELISKIKESLYFNSWPL</sequence>